<dbReference type="EMBL" id="FQZP01000028">
    <property type="protein sequence ID" value="SHJ15819.1"/>
    <property type="molecule type" value="Genomic_DNA"/>
</dbReference>
<feature type="region of interest" description="Disordered" evidence="1">
    <location>
        <begin position="48"/>
        <end position="91"/>
    </location>
</feature>
<dbReference type="Proteomes" id="UP000324781">
    <property type="component" value="Unassembled WGS sequence"/>
</dbReference>
<gene>
    <name evidence="3" type="ORF">SAMN05444373_102821</name>
</gene>
<name>A0A1M6H0S2_9FIRM</name>
<proteinExistence type="predicted"/>
<dbReference type="GO" id="GO:0015627">
    <property type="term" value="C:type II protein secretion system complex"/>
    <property type="evidence" value="ECO:0007669"/>
    <property type="project" value="TreeGrafter"/>
</dbReference>
<dbReference type="GO" id="GO:0006281">
    <property type="term" value="P:DNA repair"/>
    <property type="evidence" value="ECO:0007669"/>
    <property type="project" value="InterPro"/>
</dbReference>
<dbReference type="Gene3D" id="1.10.150.320">
    <property type="entry name" value="Photosystem II 12 kDa extrinsic protein"/>
    <property type="match status" value="1"/>
</dbReference>
<dbReference type="GO" id="GO:0015628">
    <property type="term" value="P:protein secretion by the type II secretion system"/>
    <property type="evidence" value="ECO:0007669"/>
    <property type="project" value="TreeGrafter"/>
</dbReference>
<evidence type="ECO:0000313" key="4">
    <source>
        <dbReference type="Proteomes" id="UP000324781"/>
    </source>
</evidence>
<dbReference type="SUPFAM" id="SSF47781">
    <property type="entry name" value="RuvA domain 2-like"/>
    <property type="match status" value="1"/>
</dbReference>
<accession>A0A1M6H0S2</accession>
<dbReference type="GO" id="GO:0003677">
    <property type="term" value="F:DNA binding"/>
    <property type="evidence" value="ECO:0007669"/>
    <property type="project" value="InterPro"/>
</dbReference>
<keyword evidence="4" id="KW-1185">Reference proteome</keyword>
<dbReference type="SMART" id="SM00278">
    <property type="entry name" value="HhH1"/>
    <property type="match status" value="2"/>
</dbReference>
<feature type="domain" description="Helix-hairpin-helix DNA-binding motif class 1" evidence="2">
    <location>
        <begin position="100"/>
        <end position="119"/>
    </location>
</feature>
<feature type="compositionally biased region" description="Polar residues" evidence="1">
    <location>
        <begin position="48"/>
        <end position="57"/>
    </location>
</feature>
<dbReference type="InterPro" id="IPR051675">
    <property type="entry name" value="Endo/Exo/Phosphatase_dom_1"/>
</dbReference>
<evidence type="ECO:0000259" key="2">
    <source>
        <dbReference type="SMART" id="SM00278"/>
    </source>
</evidence>
<feature type="domain" description="Helix-hairpin-helix DNA-binding motif class 1" evidence="2">
    <location>
        <begin position="130"/>
        <end position="149"/>
    </location>
</feature>
<dbReference type="Pfam" id="PF12836">
    <property type="entry name" value="HHH_3"/>
    <property type="match status" value="1"/>
</dbReference>
<dbReference type="InterPro" id="IPR010994">
    <property type="entry name" value="RuvA_2-like"/>
</dbReference>
<feature type="compositionally biased region" description="Basic and acidic residues" evidence="1">
    <location>
        <begin position="58"/>
        <end position="72"/>
    </location>
</feature>
<dbReference type="PANTHER" id="PTHR21180">
    <property type="entry name" value="ENDONUCLEASE/EXONUCLEASE/PHOSPHATASE FAMILY DOMAIN-CONTAINING PROTEIN 1"/>
    <property type="match status" value="1"/>
</dbReference>
<dbReference type="OrthoDB" id="9790239at2"/>
<protein>
    <submittedName>
        <fullName evidence="3">ComEA protein</fullName>
    </submittedName>
</protein>
<sequence length="153" mass="17728">MRIRIRNREWHIPWEYLAALLLILLALVILLAWKLDYEKGETIRITATQTPAASQKPLQEKDAHEDDTRYDMPDTDDEETRPGNEPKGPFRININKASMEELMSLPYIGEVKARAIIAYREAHGPFKVPEDLLNVKGIGPKTLERLRDYITFE</sequence>
<dbReference type="AlphaFoldDB" id="A0A1M6H0S2"/>
<dbReference type="InterPro" id="IPR003583">
    <property type="entry name" value="Hlx-hairpin-Hlx_DNA-bd_motif"/>
</dbReference>
<organism evidence="3 4">
    <name type="scientific">Thermoclostridium caenicola</name>
    <dbReference type="NCBI Taxonomy" id="659425"/>
    <lineage>
        <taxon>Bacteria</taxon>
        <taxon>Bacillati</taxon>
        <taxon>Bacillota</taxon>
        <taxon>Clostridia</taxon>
        <taxon>Eubacteriales</taxon>
        <taxon>Oscillospiraceae</taxon>
        <taxon>Thermoclostridium</taxon>
    </lineage>
</organism>
<evidence type="ECO:0000313" key="3">
    <source>
        <dbReference type="EMBL" id="SHJ15819.1"/>
    </source>
</evidence>
<dbReference type="NCBIfam" id="TIGR00426">
    <property type="entry name" value="competence protein ComEA helix-hairpin-helix repeat region"/>
    <property type="match status" value="1"/>
</dbReference>
<dbReference type="RefSeq" id="WP_149678877.1">
    <property type="nucleotide sequence ID" value="NZ_FQZP01000028.1"/>
</dbReference>
<reference evidence="3 4" key="1">
    <citation type="submission" date="2016-11" db="EMBL/GenBank/DDBJ databases">
        <authorList>
            <person name="Varghese N."/>
            <person name="Submissions S."/>
        </authorList>
    </citation>
    <scope>NUCLEOTIDE SEQUENCE [LARGE SCALE GENOMIC DNA]</scope>
    <source>
        <strain evidence="3 4">DSM 19027</strain>
    </source>
</reference>
<dbReference type="PANTHER" id="PTHR21180:SF32">
    <property type="entry name" value="ENDONUCLEASE_EXONUCLEASE_PHOSPHATASE FAMILY DOMAIN-CONTAINING PROTEIN 1"/>
    <property type="match status" value="1"/>
</dbReference>
<dbReference type="InterPro" id="IPR004509">
    <property type="entry name" value="Competence_ComEA_HhH"/>
</dbReference>
<evidence type="ECO:0000256" key="1">
    <source>
        <dbReference type="SAM" id="MobiDB-lite"/>
    </source>
</evidence>